<name>A0A7T0PVA6_9ACTO</name>
<dbReference type="RefSeq" id="WP_166854913.1">
    <property type="nucleotide sequence ID" value="NZ_CP063989.1"/>
</dbReference>
<reference evidence="2 3" key="1">
    <citation type="submission" date="2020-11" db="EMBL/GenBank/DDBJ databases">
        <title>Actinomyces sp. ZJ750.</title>
        <authorList>
            <person name="Zhou J."/>
        </authorList>
    </citation>
    <scope>NUCLEOTIDE SEQUENCE [LARGE SCALE GENOMIC DNA]</scope>
    <source>
        <strain evidence="2 3">ZJ750</strain>
    </source>
</reference>
<dbReference type="KEGG" id="arep:ID810_06630"/>
<dbReference type="AlphaFoldDB" id="A0A7T0PVA6"/>
<organism evidence="2 3">
    <name type="scientific">Actinomyces respiraculi</name>
    <dbReference type="NCBI Taxonomy" id="2744574"/>
    <lineage>
        <taxon>Bacteria</taxon>
        <taxon>Bacillati</taxon>
        <taxon>Actinomycetota</taxon>
        <taxon>Actinomycetes</taxon>
        <taxon>Actinomycetales</taxon>
        <taxon>Actinomycetaceae</taxon>
        <taxon>Actinomyces</taxon>
    </lineage>
</organism>
<gene>
    <name evidence="2" type="ORF">ID810_06630</name>
</gene>
<proteinExistence type="predicted"/>
<feature type="region of interest" description="Disordered" evidence="1">
    <location>
        <begin position="506"/>
        <end position="527"/>
    </location>
</feature>
<dbReference type="EMBL" id="CP063989">
    <property type="protein sequence ID" value="QPL04494.1"/>
    <property type="molecule type" value="Genomic_DNA"/>
</dbReference>
<keyword evidence="3" id="KW-1185">Reference proteome</keyword>
<evidence type="ECO:0000313" key="2">
    <source>
        <dbReference type="EMBL" id="QPL04494.1"/>
    </source>
</evidence>
<protein>
    <submittedName>
        <fullName evidence="2">Uncharacterized protein</fullName>
    </submittedName>
</protein>
<evidence type="ECO:0000256" key="1">
    <source>
        <dbReference type="SAM" id="MobiDB-lite"/>
    </source>
</evidence>
<dbReference type="Proteomes" id="UP000594637">
    <property type="component" value="Chromosome"/>
</dbReference>
<evidence type="ECO:0000313" key="3">
    <source>
        <dbReference type="Proteomes" id="UP000594637"/>
    </source>
</evidence>
<sequence length="557" mass="58249">MTRWSSVPEALAAAGDPRSPQTATRLLELLVSDAPDEEPSAEEAVGIAAAVAAVDRRWLVTLGEDPAHPLGVIEAATAACRAWRMLTGASLLPLRYAAVELCGPLGTPDEAVPALRSARLDTFGAPDVHATLATARLHDDDTGAVRTATAASGPLAQDPLLLSGVLLAHLAQGQRVEAEDALMRLTLSEVPGVVAARVRADVSSYLALSGQWERGLALLRHATAPEPTAATPWSVLQQAVGTGQLLAEAVRQGDSARALGADILLEAAGQRLKVSSWDTLSHAHEDVTAFARALAASFDMRNGSTGVGTRVGRRLSAAAGSLGPRAYGTVTGTVADRRVLANQARLLARTREVLVTASGYGVDSVREQAMTTAEEVSQSLALVIDESQLETIVELRLAFARLLVLLGASERACRECEDTTELCLSQGWTDLALASTVIGARAAENSGATARSEHGWERAAELVGAWNVSRTRERLTVLADAIGNAATTARTMTLIAEHLTRRLTDAPAEDASDAAHEALSRARAQLARTPEPDADLVARLEAVAASLAGPEAGSEQL</sequence>
<accession>A0A7T0PVA6</accession>